<evidence type="ECO:0000313" key="1">
    <source>
        <dbReference type="EMBL" id="OQB41372.1"/>
    </source>
</evidence>
<gene>
    <name evidence="1" type="ORF">BWY04_00876</name>
</gene>
<accession>A0A1V5ZMT8</accession>
<comment type="caution">
    <text evidence="1">The sequence shown here is derived from an EMBL/GenBank/DDBJ whole genome shotgun (WGS) entry which is preliminary data.</text>
</comment>
<protein>
    <submittedName>
        <fullName evidence="1">Uncharacterized protein</fullName>
    </submittedName>
</protein>
<reference evidence="1" key="1">
    <citation type="submission" date="2017-02" db="EMBL/GenBank/DDBJ databases">
        <title>Delving into the versatile metabolic prowess of the omnipresent phylum Bacteroidetes.</title>
        <authorList>
            <person name="Nobu M.K."/>
            <person name="Mei R."/>
            <person name="Narihiro T."/>
            <person name="Kuroda K."/>
            <person name="Liu W.-T."/>
        </authorList>
    </citation>
    <scope>NUCLEOTIDE SEQUENCE</scope>
    <source>
        <strain evidence="1">ADurb.Bin160</strain>
    </source>
</reference>
<dbReference type="Proteomes" id="UP000485621">
    <property type="component" value="Unassembled WGS sequence"/>
</dbReference>
<sequence>MRKSICAFLSSSFSPVLLLMLKGTFRFFERVLIIFKVDSLFFNKADHHQDFITLFAGQPVFNSIQKILFQYFFSMSKAVSKSFFLFHQKICNTIGSSKSV</sequence>
<name>A0A1V5ZMT8_9BACT</name>
<proteinExistence type="predicted"/>
<organism evidence="1">
    <name type="scientific">candidate division CPR1 bacterium ADurb.Bin160</name>
    <dbReference type="NCBI Taxonomy" id="1852826"/>
    <lineage>
        <taxon>Bacteria</taxon>
        <taxon>candidate division CPR1</taxon>
    </lineage>
</organism>
<dbReference type="AlphaFoldDB" id="A0A1V5ZMT8"/>
<dbReference type="EMBL" id="MWDB01000018">
    <property type="protein sequence ID" value="OQB41372.1"/>
    <property type="molecule type" value="Genomic_DNA"/>
</dbReference>